<dbReference type="KEGG" id="mno:Mnod_4117"/>
<dbReference type="EMBL" id="CP001349">
    <property type="protein sequence ID" value="ACL58996.1"/>
    <property type="molecule type" value="Genomic_DNA"/>
</dbReference>
<dbReference type="HOGENOM" id="CLU_1775273_0_0_5"/>
<dbReference type="AlphaFoldDB" id="B8ITT0"/>
<name>B8ITT0_METNO</name>
<keyword evidence="2" id="KW-1185">Reference proteome</keyword>
<dbReference type="RefSeq" id="WP_015930645.1">
    <property type="nucleotide sequence ID" value="NC_011894.1"/>
</dbReference>
<dbReference type="STRING" id="460265.Mnod_4117"/>
<evidence type="ECO:0000313" key="1">
    <source>
        <dbReference type="EMBL" id="ACL58996.1"/>
    </source>
</evidence>
<accession>B8ITT0</accession>
<reference evidence="1 2" key="1">
    <citation type="submission" date="2009-01" db="EMBL/GenBank/DDBJ databases">
        <title>Complete sequence of chromosome of Methylobacterium nodulans ORS 2060.</title>
        <authorList>
            <consortium name="US DOE Joint Genome Institute"/>
            <person name="Lucas S."/>
            <person name="Copeland A."/>
            <person name="Lapidus A."/>
            <person name="Glavina del Rio T."/>
            <person name="Dalin E."/>
            <person name="Tice H."/>
            <person name="Bruce D."/>
            <person name="Goodwin L."/>
            <person name="Pitluck S."/>
            <person name="Sims D."/>
            <person name="Brettin T."/>
            <person name="Detter J.C."/>
            <person name="Han C."/>
            <person name="Larimer F."/>
            <person name="Land M."/>
            <person name="Hauser L."/>
            <person name="Kyrpides N."/>
            <person name="Ivanova N."/>
            <person name="Marx C.J."/>
            <person name="Richardson P."/>
        </authorList>
    </citation>
    <scope>NUCLEOTIDE SEQUENCE [LARGE SCALE GENOMIC DNA]</scope>
    <source>
        <strain evidence="2">LMG 21967 / CNCM I-2342 / ORS 2060</strain>
    </source>
</reference>
<dbReference type="OrthoDB" id="7999573at2"/>
<sequence>MTTETQAAAATGPAFPRFDGADVWVTLTNEEKAEIGAIAVELVVTRRLWQRVYEDGLSDIIQRATGAALQLLPHLLDQAVSDVLPDGALEAEDGVTPRVPSLLGGICRDCGCTQEDACPGGCGWAGEDQCTTCAAENAPAAGRAEL</sequence>
<organism evidence="1 2">
    <name type="scientific">Methylobacterium nodulans (strain LMG 21967 / CNCM I-2342 / ORS 2060)</name>
    <dbReference type="NCBI Taxonomy" id="460265"/>
    <lineage>
        <taxon>Bacteria</taxon>
        <taxon>Pseudomonadati</taxon>
        <taxon>Pseudomonadota</taxon>
        <taxon>Alphaproteobacteria</taxon>
        <taxon>Hyphomicrobiales</taxon>
        <taxon>Methylobacteriaceae</taxon>
        <taxon>Methylobacterium</taxon>
    </lineage>
</organism>
<protein>
    <submittedName>
        <fullName evidence="1">Uncharacterized protein</fullName>
    </submittedName>
</protein>
<evidence type="ECO:0000313" key="2">
    <source>
        <dbReference type="Proteomes" id="UP000008207"/>
    </source>
</evidence>
<dbReference type="Proteomes" id="UP000008207">
    <property type="component" value="Chromosome"/>
</dbReference>
<proteinExistence type="predicted"/>
<gene>
    <name evidence="1" type="ordered locus">Mnod_4117</name>
</gene>
<dbReference type="eggNOG" id="ENOG502ZZ55">
    <property type="taxonomic scope" value="Bacteria"/>
</dbReference>